<comment type="caution">
    <text evidence="1">The sequence shown here is derived from an EMBL/GenBank/DDBJ whole genome shotgun (WGS) entry which is preliminary data.</text>
</comment>
<feature type="non-terminal residue" evidence="1">
    <location>
        <position position="1"/>
    </location>
</feature>
<evidence type="ECO:0000313" key="2">
    <source>
        <dbReference type="Proteomes" id="UP000789920"/>
    </source>
</evidence>
<gene>
    <name evidence="1" type="ORF">RPERSI_LOCUS12783</name>
</gene>
<protein>
    <submittedName>
        <fullName evidence="1">23335_t:CDS:1</fullName>
    </submittedName>
</protein>
<reference evidence="1" key="1">
    <citation type="submission" date="2021-06" db="EMBL/GenBank/DDBJ databases">
        <authorList>
            <person name="Kallberg Y."/>
            <person name="Tangrot J."/>
            <person name="Rosling A."/>
        </authorList>
    </citation>
    <scope>NUCLEOTIDE SEQUENCE</scope>
    <source>
        <strain evidence="1">MA461A</strain>
    </source>
</reference>
<name>A0ACA9Q5X5_9GLOM</name>
<accession>A0ACA9Q5X5</accession>
<feature type="non-terminal residue" evidence="1">
    <location>
        <position position="102"/>
    </location>
</feature>
<dbReference type="Proteomes" id="UP000789920">
    <property type="component" value="Unassembled WGS sequence"/>
</dbReference>
<sequence>VADEIKTYIKENLAYSAPELYKQIVLEKINGYEFFTIDQAYYWWAYHAVTKYKRANHQLQSAKLLLNEKNYKIILEVDNPIEAFAFVTPFITDLPKIAFEIL</sequence>
<dbReference type="EMBL" id="CAJVQC010027718">
    <property type="protein sequence ID" value="CAG8737251.1"/>
    <property type="molecule type" value="Genomic_DNA"/>
</dbReference>
<proteinExistence type="predicted"/>
<organism evidence="1 2">
    <name type="scientific">Racocetra persica</name>
    <dbReference type="NCBI Taxonomy" id="160502"/>
    <lineage>
        <taxon>Eukaryota</taxon>
        <taxon>Fungi</taxon>
        <taxon>Fungi incertae sedis</taxon>
        <taxon>Mucoromycota</taxon>
        <taxon>Glomeromycotina</taxon>
        <taxon>Glomeromycetes</taxon>
        <taxon>Diversisporales</taxon>
        <taxon>Gigasporaceae</taxon>
        <taxon>Racocetra</taxon>
    </lineage>
</organism>
<evidence type="ECO:0000313" key="1">
    <source>
        <dbReference type="EMBL" id="CAG8737251.1"/>
    </source>
</evidence>
<keyword evidence="2" id="KW-1185">Reference proteome</keyword>